<evidence type="ECO:0000313" key="3">
    <source>
        <dbReference type="Proteomes" id="UP000636960"/>
    </source>
</evidence>
<keyword evidence="1" id="KW-0812">Transmembrane</keyword>
<feature type="transmembrane region" description="Helical" evidence="1">
    <location>
        <begin position="651"/>
        <end position="671"/>
    </location>
</feature>
<feature type="transmembrane region" description="Helical" evidence="1">
    <location>
        <begin position="6"/>
        <end position="24"/>
    </location>
</feature>
<comment type="caution">
    <text evidence="2">The sequence shown here is derived from an EMBL/GenBank/DDBJ whole genome shotgun (WGS) entry which is preliminary data.</text>
</comment>
<name>A0A919N2D1_9ACTN</name>
<feature type="transmembrane region" description="Helical" evidence="1">
    <location>
        <begin position="559"/>
        <end position="580"/>
    </location>
</feature>
<proteinExistence type="predicted"/>
<dbReference type="Proteomes" id="UP000636960">
    <property type="component" value="Unassembled WGS sequence"/>
</dbReference>
<keyword evidence="1" id="KW-0472">Membrane</keyword>
<feature type="transmembrane region" description="Helical" evidence="1">
    <location>
        <begin position="221"/>
        <end position="240"/>
    </location>
</feature>
<evidence type="ECO:0000313" key="2">
    <source>
        <dbReference type="EMBL" id="GIE99502.1"/>
    </source>
</evidence>
<dbReference type="AlphaFoldDB" id="A0A919N2D1"/>
<protein>
    <submittedName>
        <fullName evidence="2">Uncharacterized protein</fullName>
    </submittedName>
</protein>
<organism evidence="2 3">
    <name type="scientific">Paractinoplanes rishiriensis</name>
    <dbReference type="NCBI Taxonomy" id="1050105"/>
    <lineage>
        <taxon>Bacteria</taxon>
        <taxon>Bacillati</taxon>
        <taxon>Actinomycetota</taxon>
        <taxon>Actinomycetes</taxon>
        <taxon>Micromonosporales</taxon>
        <taxon>Micromonosporaceae</taxon>
        <taxon>Paractinoplanes</taxon>
    </lineage>
</organism>
<gene>
    <name evidence="2" type="ORF">Ari01nite_69670</name>
</gene>
<feature type="transmembrane region" description="Helical" evidence="1">
    <location>
        <begin position="170"/>
        <end position="192"/>
    </location>
</feature>
<evidence type="ECO:0000256" key="1">
    <source>
        <dbReference type="SAM" id="Phobius"/>
    </source>
</evidence>
<feature type="transmembrane region" description="Helical" evidence="1">
    <location>
        <begin position="295"/>
        <end position="320"/>
    </location>
</feature>
<keyword evidence="3" id="KW-1185">Reference proteome</keyword>
<feature type="transmembrane region" description="Helical" evidence="1">
    <location>
        <begin position="252"/>
        <end position="275"/>
    </location>
</feature>
<dbReference type="EMBL" id="BOMV01000073">
    <property type="protein sequence ID" value="GIE99502.1"/>
    <property type="molecule type" value="Genomic_DNA"/>
</dbReference>
<keyword evidence="1" id="KW-1133">Transmembrane helix</keyword>
<sequence>MLPRGMKFAYALIVIAAAMLAFVVSRNLDESVTHGHSLTLAVQRPGGAGADSKADIVEAFAQSRHVNIGRLSYDPLNNSIRRIYLAVGDPQAASAQWLATGYPNFSRDTKVQIRPYEDVAESGPDGTYFVYGPKSMTFELSNEFQALGYVVFVEPKFSVLNAIQASGTKALVWCFLVVGLVVAVSVASAVALNAKSYGVQRLHGQPFAAILWRDFRQLGPFFAGAVIATGSITAGSLYLYNGLQQFTTFARIAMSITAVFVLVALLAHLTTLTMVHRSPIVDAVKGEVTATWAIIGSYVLRVWSALLIFSIGTSAIASAMELQRQADTHRFWTAMGEAYYMRISGAVLNPVDGKIAQSRIGHWIREADIRNEISVASRQILPGTTRDALVVNPNYLTMHAVYDADAARVQVNDGKTIRVLLPSRYARESEEITAGVARWVESQDGRELKSDPAAIDVALTLARDSQSQFHYAATTAPHASLIVEEPIVVVVPGASNVITDTEYFTMATNQEVLIENPTQAVKGLVAAGVGHYILGMSPYVEDAAANYRNAKRDLAVQSINVLVGLSVLLATAISVSIVYFRRNSQTIFVKYISGWGFLATHWRLLSIEVILGLALTLWIWQNTAVILRGQGPPGAPPTDLGDLFLDGWQPAVAGGVALLSLLMIVVTLLIANAKFARARMAELS</sequence>
<accession>A0A919N2D1</accession>
<reference evidence="2" key="1">
    <citation type="submission" date="2021-01" db="EMBL/GenBank/DDBJ databases">
        <title>Whole genome shotgun sequence of Actinoplanes rishiriensis NBRC 108556.</title>
        <authorList>
            <person name="Komaki H."/>
            <person name="Tamura T."/>
        </authorList>
    </citation>
    <scope>NUCLEOTIDE SEQUENCE</scope>
    <source>
        <strain evidence="2">NBRC 108556</strain>
    </source>
</reference>